<comment type="caution">
    <text evidence="1">The sequence shown here is derived from an EMBL/GenBank/DDBJ whole genome shotgun (WGS) entry which is preliminary data.</text>
</comment>
<reference evidence="1 2" key="1">
    <citation type="submission" date="2017-10" db="EMBL/GenBank/DDBJ databases">
        <title>Extensive intraspecific genome diversity in a model arbuscular mycorrhizal fungus.</title>
        <authorList>
            <person name="Chen E.C.H."/>
            <person name="Morin E."/>
            <person name="Baudet D."/>
            <person name="Noel J."/>
            <person name="Ndikumana S."/>
            <person name="Charron P."/>
            <person name="St-Onge C."/>
            <person name="Giorgi J."/>
            <person name="Grigoriev I.V."/>
            <person name="Roux C."/>
            <person name="Martin F.M."/>
            <person name="Corradi N."/>
        </authorList>
    </citation>
    <scope>NUCLEOTIDE SEQUENCE [LARGE SCALE GENOMIC DNA]</scope>
    <source>
        <strain evidence="1 2">A1</strain>
    </source>
</reference>
<dbReference type="Proteomes" id="UP000232688">
    <property type="component" value="Unassembled WGS sequence"/>
</dbReference>
<accession>A0A2N0RQY0</accession>
<proteinExistence type="predicted"/>
<organism evidence="1 2">
    <name type="scientific">Rhizophagus irregularis</name>
    <dbReference type="NCBI Taxonomy" id="588596"/>
    <lineage>
        <taxon>Eukaryota</taxon>
        <taxon>Fungi</taxon>
        <taxon>Fungi incertae sedis</taxon>
        <taxon>Mucoromycota</taxon>
        <taxon>Glomeromycotina</taxon>
        <taxon>Glomeromycetes</taxon>
        <taxon>Glomerales</taxon>
        <taxon>Glomeraceae</taxon>
        <taxon>Rhizophagus</taxon>
    </lineage>
</organism>
<protein>
    <submittedName>
        <fullName evidence="1">Uncharacterized protein</fullName>
    </submittedName>
</protein>
<dbReference type="VEuPathDB" id="FungiDB:RhiirA1_460703"/>
<evidence type="ECO:0000313" key="1">
    <source>
        <dbReference type="EMBL" id="PKC65721.1"/>
    </source>
</evidence>
<dbReference type="AlphaFoldDB" id="A0A2N0RQY0"/>
<dbReference type="EMBL" id="LLXH01000520">
    <property type="protein sequence ID" value="PKC65721.1"/>
    <property type="molecule type" value="Genomic_DNA"/>
</dbReference>
<name>A0A2N0RQY0_9GLOM</name>
<evidence type="ECO:0000313" key="2">
    <source>
        <dbReference type="Proteomes" id="UP000232688"/>
    </source>
</evidence>
<gene>
    <name evidence="1" type="ORF">RhiirA1_460703</name>
</gene>
<reference evidence="1 2" key="2">
    <citation type="submission" date="2017-10" db="EMBL/GenBank/DDBJ databases">
        <title>Genome analyses suggest a sexual origin of heterokaryosis in a supposedly ancient asexual fungus.</title>
        <authorList>
            <person name="Corradi N."/>
            <person name="Sedzielewska K."/>
            <person name="Noel J."/>
            <person name="Charron P."/>
            <person name="Farinelli L."/>
            <person name="Marton T."/>
            <person name="Kruger M."/>
            <person name="Pelin A."/>
            <person name="Brachmann A."/>
            <person name="Corradi N."/>
        </authorList>
    </citation>
    <scope>NUCLEOTIDE SEQUENCE [LARGE SCALE GENOMIC DNA]</scope>
    <source>
        <strain evidence="1 2">A1</strain>
    </source>
</reference>
<sequence length="103" mass="11734">MPYIAPEVLYGEPYIFRCTNEDNKEEYGYKGKEIKAAFEEADKEILNISTSYEKNTDAVYTSRAFSFSNLLSKPVNSSIITSYINNEVLDVDDESKLVDNLVN</sequence>